<dbReference type="EMBL" id="QSHZ01000059">
    <property type="protein sequence ID" value="RHC46891.1"/>
    <property type="molecule type" value="Genomic_DNA"/>
</dbReference>
<dbReference type="Proteomes" id="UP000283975">
    <property type="component" value="Unassembled WGS sequence"/>
</dbReference>
<proteinExistence type="predicted"/>
<evidence type="ECO:0000313" key="1">
    <source>
        <dbReference type="EMBL" id="RHC46891.1"/>
    </source>
</evidence>
<protein>
    <submittedName>
        <fullName evidence="1">Uncharacterized protein</fullName>
    </submittedName>
</protein>
<evidence type="ECO:0000313" key="2">
    <source>
        <dbReference type="Proteomes" id="UP000283975"/>
    </source>
</evidence>
<reference evidence="1 2" key="1">
    <citation type="submission" date="2018-08" db="EMBL/GenBank/DDBJ databases">
        <title>A genome reference for cultivated species of the human gut microbiota.</title>
        <authorList>
            <person name="Zou Y."/>
            <person name="Xue W."/>
            <person name="Luo G."/>
        </authorList>
    </citation>
    <scope>NUCLEOTIDE SEQUENCE [LARGE SCALE GENOMIC DNA]</scope>
    <source>
        <strain evidence="1 2">AM35-14</strain>
    </source>
</reference>
<organism evidence="1 2">
    <name type="scientific">Enterocloster bolteae</name>
    <dbReference type="NCBI Taxonomy" id="208479"/>
    <lineage>
        <taxon>Bacteria</taxon>
        <taxon>Bacillati</taxon>
        <taxon>Bacillota</taxon>
        <taxon>Clostridia</taxon>
        <taxon>Lachnospirales</taxon>
        <taxon>Lachnospiraceae</taxon>
        <taxon>Enterocloster</taxon>
    </lineage>
</organism>
<sequence length="311" mass="34142">MADCIIKKNGANADTSDLTALPSSVKKGKIFLGRGSDNEQIGKMPIIQPERYELQLNQTLSLGEGFYEAGSTVTQNIPTLGNQYVVPSADLQTIETAGKYMEGDVFVESLPNLIASNIKKNVVIRVGDTTIVGDYEGYENDDPYTPYYNGVFGPGQSISSFPSFGRKGGPYYKGDVTFGRDNIHIENPLSTDYVTTAIVFNVPLNFDNINRITLKYSLANASGGCEMVLATGYVSDYIYMRDSSGSGKDYNSGLGDYWRREIPNTSGNLKTNNFDVSNITGTRFIYISLFMRTTASTSVVNMTLRELKCTM</sequence>
<gene>
    <name evidence="1" type="ORF">DW839_30680</name>
</gene>
<dbReference type="AlphaFoldDB" id="A0A414AGA7"/>
<comment type="caution">
    <text evidence="1">The sequence shown here is derived from an EMBL/GenBank/DDBJ whole genome shotgun (WGS) entry which is preliminary data.</text>
</comment>
<name>A0A414AGA7_9FIRM</name>
<accession>A0A414AGA7</accession>